<reference evidence="3 4" key="1">
    <citation type="journal article" date="2014" name="Agronomy (Basel)">
        <title>A Draft Genome Sequence for Ensete ventricosum, the Drought-Tolerant Tree Against Hunger.</title>
        <authorList>
            <person name="Harrison J."/>
            <person name="Moore K.A."/>
            <person name="Paszkiewicz K."/>
            <person name="Jones T."/>
            <person name="Grant M."/>
            <person name="Ambacheew D."/>
            <person name="Muzemil S."/>
            <person name="Studholme D.J."/>
        </authorList>
    </citation>
    <scope>NUCLEOTIDE SEQUENCE [LARGE SCALE GENOMIC DNA]</scope>
</reference>
<feature type="domain" description="RNase H type-1" evidence="2">
    <location>
        <begin position="61"/>
        <end position="139"/>
    </location>
</feature>
<comment type="caution">
    <text evidence="3">The sequence shown here is derived from an EMBL/GenBank/DDBJ whole genome shotgun (WGS) entry which is preliminary data.</text>
</comment>
<proteinExistence type="predicted"/>
<accession>A0A426YY54</accession>
<evidence type="ECO:0000313" key="4">
    <source>
        <dbReference type="Proteomes" id="UP000287651"/>
    </source>
</evidence>
<protein>
    <recommendedName>
        <fullName evidence="2">RNase H type-1 domain-containing protein</fullName>
    </recommendedName>
</protein>
<dbReference type="EMBL" id="AMZH03009523">
    <property type="protein sequence ID" value="RRT56670.1"/>
    <property type="molecule type" value="Genomic_DNA"/>
</dbReference>
<dbReference type="GO" id="GO:0004523">
    <property type="term" value="F:RNA-DNA hybrid ribonuclease activity"/>
    <property type="evidence" value="ECO:0007669"/>
    <property type="project" value="InterPro"/>
</dbReference>
<organism evidence="3 4">
    <name type="scientific">Ensete ventricosum</name>
    <name type="common">Abyssinian banana</name>
    <name type="synonym">Musa ensete</name>
    <dbReference type="NCBI Taxonomy" id="4639"/>
    <lineage>
        <taxon>Eukaryota</taxon>
        <taxon>Viridiplantae</taxon>
        <taxon>Streptophyta</taxon>
        <taxon>Embryophyta</taxon>
        <taxon>Tracheophyta</taxon>
        <taxon>Spermatophyta</taxon>
        <taxon>Magnoliopsida</taxon>
        <taxon>Liliopsida</taxon>
        <taxon>Zingiberales</taxon>
        <taxon>Musaceae</taxon>
        <taxon>Ensete</taxon>
    </lineage>
</organism>
<feature type="region of interest" description="Disordered" evidence="1">
    <location>
        <begin position="1"/>
        <end position="40"/>
    </location>
</feature>
<dbReference type="AlphaFoldDB" id="A0A426YY54"/>
<dbReference type="Proteomes" id="UP000287651">
    <property type="component" value="Unassembled WGS sequence"/>
</dbReference>
<sequence length="146" mass="16238">MNGFEGGLSDDSDVEDEFQSCCTEDEWQDSEESLAEGSKDDLDEFSLRMFFKGVSASEGYGKGSGVSGIGVVMERSPGVPLIQVQKKLDFHVDELVAEHLALMDGLLTALQNGARMLYAFTDSEDLYYQVRNRLTKKVEEYVDCIL</sequence>
<evidence type="ECO:0000256" key="1">
    <source>
        <dbReference type="SAM" id="MobiDB-lite"/>
    </source>
</evidence>
<gene>
    <name evidence="3" type="ORF">B296_00047706</name>
</gene>
<dbReference type="InterPro" id="IPR002156">
    <property type="entry name" value="RNaseH_domain"/>
</dbReference>
<dbReference type="GO" id="GO:0003676">
    <property type="term" value="F:nucleic acid binding"/>
    <property type="evidence" value="ECO:0007669"/>
    <property type="project" value="InterPro"/>
</dbReference>
<evidence type="ECO:0000313" key="3">
    <source>
        <dbReference type="EMBL" id="RRT56670.1"/>
    </source>
</evidence>
<dbReference type="Gene3D" id="3.30.420.10">
    <property type="entry name" value="Ribonuclease H-like superfamily/Ribonuclease H"/>
    <property type="match status" value="1"/>
</dbReference>
<evidence type="ECO:0000259" key="2">
    <source>
        <dbReference type="Pfam" id="PF13456"/>
    </source>
</evidence>
<name>A0A426YY54_ENSVE</name>
<dbReference type="InterPro" id="IPR036397">
    <property type="entry name" value="RNaseH_sf"/>
</dbReference>
<feature type="compositionally biased region" description="Acidic residues" evidence="1">
    <location>
        <begin position="8"/>
        <end position="34"/>
    </location>
</feature>
<dbReference type="Pfam" id="PF13456">
    <property type="entry name" value="RVT_3"/>
    <property type="match status" value="1"/>
</dbReference>